<proteinExistence type="predicted"/>
<dbReference type="Proteomes" id="UP000009058">
    <property type="component" value="Chromosome 4"/>
</dbReference>
<gene>
    <name evidence="1" type="ORF">MGG_17009</name>
</gene>
<accession>G4N9U1</accession>
<dbReference type="RefSeq" id="XP_003715917.1">
    <property type="nucleotide sequence ID" value="XM_003715869.1"/>
</dbReference>
<dbReference type="EMBL" id="CM001234">
    <property type="protein sequence ID" value="EHA49598.1"/>
    <property type="molecule type" value="Genomic_DNA"/>
</dbReference>
<dbReference type="VEuPathDB" id="FungiDB:MGG_17009"/>
<organism evidence="1 2">
    <name type="scientific">Pyricularia oryzae (strain 70-15 / ATCC MYA-4617 / FGSC 8958)</name>
    <name type="common">Rice blast fungus</name>
    <name type="synonym">Magnaporthe oryzae</name>
    <dbReference type="NCBI Taxonomy" id="242507"/>
    <lineage>
        <taxon>Eukaryota</taxon>
        <taxon>Fungi</taxon>
        <taxon>Dikarya</taxon>
        <taxon>Ascomycota</taxon>
        <taxon>Pezizomycotina</taxon>
        <taxon>Sordariomycetes</taxon>
        <taxon>Sordariomycetidae</taxon>
        <taxon>Magnaporthales</taxon>
        <taxon>Pyriculariaceae</taxon>
        <taxon>Pyricularia</taxon>
    </lineage>
</organism>
<dbReference type="InParanoid" id="G4N9U1"/>
<feature type="non-terminal residue" evidence="1">
    <location>
        <position position="1"/>
    </location>
</feature>
<reference key="2">
    <citation type="submission" date="2011-05" db="EMBL/GenBank/DDBJ databases">
        <title>The Genome Sequence of Magnaporthe oryzae 70-15.</title>
        <authorList>
            <consortium name="The Broad Institute Genome Sequencing Platform"/>
            <person name="Ma L.-J."/>
            <person name="Dead R."/>
            <person name="Young S.K."/>
            <person name="Zeng Q."/>
            <person name="Gargeya S."/>
            <person name="Fitzgerald M."/>
            <person name="Haas B."/>
            <person name="Abouelleil A."/>
            <person name="Alvarado L."/>
            <person name="Arachchi H.M."/>
            <person name="Berlin A."/>
            <person name="Brown A."/>
            <person name="Chapman S.B."/>
            <person name="Chen Z."/>
            <person name="Dunbar C."/>
            <person name="Freedman E."/>
            <person name="Gearin G."/>
            <person name="Gellesch M."/>
            <person name="Goldberg J."/>
            <person name="Griggs A."/>
            <person name="Gujja S."/>
            <person name="Heiman D."/>
            <person name="Howarth C."/>
            <person name="Larson L."/>
            <person name="Lui A."/>
            <person name="MacDonald P.J.P."/>
            <person name="Mehta T."/>
            <person name="Montmayeur A."/>
            <person name="Murphy C."/>
            <person name="Neiman D."/>
            <person name="Pearson M."/>
            <person name="Priest M."/>
            <person name="Roberts A."/>
            <person name="Saif S."/>
            <person name="Shea T."/>
            <person name="Shenoy N."/>
            <person name="Sisk P."/>
            <person name="Stolte C."/>
            <person name="Sykes S."/>
            <person name="Yandava C."/>
            <person name="Wortman J."/>
            <person name="Nusbaum C."/>
            <person name="Birren B."/>
        </authorList>
    </citation>
    <scope>NUCLEOTIDE SEQUENCE</scope>
    <source>
        <strain>70-15</strain>
    </source>
</reference>
<name>G4N9U1_PYRO7</name>
<sequence>RSEIKIVYLDIKLSVKNIVEKNRLGVDELLFDNIFKLNLVPKLRSLGYVDIIDWFSILDTDPQNWVFANLTPGNNKWCFFKSFFFLVNLFANPISGNINGIIPGNFKNN</sequence>
<dbReference type="AlphaFoldDB" id="G4N9U1"/>
<dbReference type="KEGG" id="mgr:MGG_17009"/>
<evidence type="ECO:0000313" key="1">
    <source>
        <dbReference type="EMBL" id="EHA49598.1"/>
    </source>
</evidence>
<protein>
    <submittedName>
        <fullName evidence="1">Uncharacterized protein</fullName>
    </submittedName>
</protein>
<dbReference type="GeneID" id="12986817"/>
<evidence type="ECO:0000313" key="2">
    <source>
        <dbReference type="Proteomes" id="UP000009058"/>
    </source>
</evidence>
<reference evidence="1 2" key="1">
    <citation type="journal article" date="2005" name="Nature">
        <title>The genome sequence of the rice blast fungus Magnaporthe grisea.</title>
        <authorList>
            <person name="Dean R.A."/>
            <person name="Talbot N.J."/>
            <person name="Ebbole D.J."/>
            <person name="Farman M.L."/>
            <person name="Mitchell T.K."/>
            <person name="Orbach M.J."/>
            <person name="Thon M."/>
            <person name="Kulkarni R."/>
            <person name="Xu J.R."/>
            <person name="Pan H."/>
            <person name="Read N.D."/>
            <person name="Lee Y.H."/>
            <person name="Carbone I."/>
            <person name="Brown D."/>
            <person name="Oh Y.Y."/>
            <person name="Donofrio N."/>
            <person name="Jeong J.S."/>
            <person name="Soanes D.M."/>
            <person name="Djonovic S."/>
            <person name="Kolomiets E."/>
            <person name="Rehmeyer C."/>
            <person name="Li W."/>
            <person name="Harding M."/>
            <person name="Kim S."/>
            <person name="Lebrun M.H."/>
            <person name="Bohnert H."/>
            <person name="Coughlan S."/>
            <person name="Butler J."/>
            <person name="Calvo S."/>
            <person name="Ma L.J."/>
            <person name="Nicol R."/>
            <person name="Purcell S."/>
            <person name="Nusbaum C."/>
            <person name="Galagan J.E."/>
            <person name="Birren B.W."/>
        </authorList>
    </citation>
    <scope>NUCLEOTIDE SEQUENCE [LARGE SCALE GENOMIC DNA]</scope>
    <source>
        <strain evidence="2">70-15 / ATCC MYA-4617 / FGSC 8958</strain>
    </source>
</reference>
<keyword evidence="2" id="KW-1185">Reference proteome</keyword>